<feature type="transmembrane region" description="Helical" evidence="6">
    <location>
        <begin position="287"/>
        <end position="310"/>
    </location>
</feature>
<feature type="transmembrane region" description="Helical" evidence="6">
    <location>
        <begin position="330"/>
        <end position="349"/>
    </location>
</feature>
<dbReference type="Pfam" id="PF13440">
    <property type="entry name" value="Polysacc_synt_3"/>
    <property type="match status" value="1"/>
</dbReference>
<dbReference type="PANTHER" id="PTHR30250:SF28">
    <property type="entry name" value="POLYSACCHARIDE BIOSYNTHESIS PROTEIN"/>
    <property type="match status" value="1"/>
</dbReference>
<dbReference type="InterPro" id="IPR050833">
    <property type="entry name" value="Poly_Biosynth_Transport"/>
</dbReference>
<keyword evidence="7" id="KW-0413">Isomerase</keyword>
<accession>A0A2Z4GCR8</accession>
<dbReference type="AlphaFoldDB" id="A0A2Z4GCR8"/>
<evidence type="ECO:0000256" key="5">
    <source>
        <dbReference type="ARBA" id="ARBA00023136"/>
    </source>
</evidence>
<dbReference type="GO" id="GO:0016853">
    <property type="term" value="F:isomerase activity"/>
    <property type="evidence" value="ECO:0007669"/>
    <property type="project" value="UniProtKB-KW"/>
</dbReference>
<keyword evidence="3 6" id="KW-0812">Transmembrane</keyword>
<protein>
    <submittedName>
        <fullName evidence="7">Sugar isomerase</fullName>
    </submittedName>
</protein>
<dbReference type="GO" id="GO:0005886">
    <property type="term" value="C:plasma membrane"/>
    <property type="evidence" value="ECO:0007669"/>
    <property type="project" value="UniProtKB-SubCell"/>
</dbReference>
<dbReference type="KEGG" id="als:DJ013_13365"/>
<keyword evidence="4 6" id="KW-1133">Transmembrane helix</keyword>
<organism evidence="7 8">
    <name type="scientific">Arcticibacterium luteifluviistationis</name>
    <dbReference type="NCBI Taxonomy" id="1784714"/>
    <lineage>
        <taxon>Bacteria</taxon>
        <taxon>Pseudomonadati</taxon>
        <taxon>Bacteroidota</taxon>
        <taxon>Cytophagia</taxon>
        <taxon>Cytophagales</taxon>
        <taxon>Leadbetterellaceae</taxon>
        <taxon>Arcticibacterium</taxon>
    </lineage>
</organism>
<feature type="transmembrane region" description="Helical" evidence="6">
    <location>
        <begin position="45"/>
        <end position="71"/>
    </location>
</feature>
<evidence type="ECO:0000256" key="6">
    <source>
        <dbReference type="SAM" id="Phobius"/>
    </source>
</evidence>
<comment type="subcellular location">
    <subcellularLocation>
        <location evidence="1">Cell membrane</location>
        <topology evidence="1">Multi-pass membrane protein</topology>
    </subcellularLocation>
</comment>
<feature type="transmembrane region" description="Helical" evidence="6">
    <location>
        <begin position="388"/>
        <end position="408"/>
    </location>
</feature>
<feature type="transmembrane region" description="Helical" evidence="6">
    <location>
        <begin position="123"/>
        <end position="142"/>
    </location>
</feature>
<proteinExistence type="predicted"/>
<dbReference type="OrthoDB" id="105016at2"/>
<feature type="transmembrane region" description="Helical" evidence="6">
    <location>
        <begin position="12"/>
        <end position="33"/>
    </location>
</feature>
<dbReference type="EMBL" id="CP029480">
    <property type="protein sequence ID" value="AWV99102.1"/>
    <property type="molecule type" value="Genomic_DNA"/>
</dbReference>
<name>A0A2Z4GCR8_9BACT</name>
<dbReference type="PANTHER" id="PTHR30250">
    <property type="entry name" value="PST FAMILY PREDICTED COLANIC ACID TRANSPORTER"/>
    <property type="match status" value="1"/>
</dbReference>
<gene>
    <name evidence="7" type="ORF">DJ013_13365</name>
</gene>
<evidence type="ECO:0000256" key="1">
    <source>
        <dbReference type="ARBA" id="ARBA00004651"/>
    </source>
</evidence>
<dbReference type="RefSeq" id="WP_111372295.1">
    <property type="nucleotide sequence ID" value="NZ_CP029480.1"/>
</dbReference>
<dbReference type="Proteomes" id="UP000249873">
    <property type="component" value="Chromosome"/>
</dbReference>
<keyword evidence="8" id="KW-1185">Reference proteome</keyword>
<evidence type="ECO:0000256" key="4">
    <source>
        <dbReference type="ARBA" id="ARBA00022989"/>
    </source>
</evidence>
<feature type="transmembrane region" description="Helical" evidence="6">
    <location>
        <begin position="179"/>
        <end position="195"/>
    </location>
</feature>
<evidence type="ECO:0000256" key="2">
    <source>
        <dbReference type="ARBA" id="ARBA00022475"/>
    </source>
</evidence>
<feature type="transmembrane region" description="Helical" evidence="6">
    <location>
        <begin position="249"/>
        <end position="275"/>
    </location>
</feature>
<evidence type="ECO:0000256" key="3">
    <source>
        <dbReference type="ARBA" id="ARBA00022692"/>
    </source>
</evidence>
<keyword evidence="2" id="KW-1003">Cell membrane</keyword>
<evidence type="ECO:0000313" key="7">
    <source>
        <dbReference type="EMBL" id="AWV99102.1"/>
    </source>
</evidence>
<keyword evidence="5 6" id="KW-0472">Membrane</keyword>
<feature type="transmembrane region" description="Helical" evidence="6">
    <location>
        <begin position="92"/>
        <end position="111"/>
    </location>
</feature>
<sequence length="413" mass="46332">MASTQKKLVTDGSILFASTLLVNAGNYAINLVFGRWLGPSDFSEVSLLVTLILMVSFFALAFQLTAAKYVASYEAEGKQNLITGISSWLNKRAVIGGIVMMVIVVSMSVFWQDFFQTSSYLPFAILGIGMPFYMLMSVNRGILQGKLNYKKLALTYQSEMWVRLIVSMALVYLGYRVNGVAWGLTLSLIATWWISRVKTDNPTSETTFDQKDVLKFLLMILLYECSQILINNSDIILVKHFYEPEEAGLYAAMALIGRIVYFGTWTVVTLLFPIVVKLEKEGKDHTLYFVGGLAVVGIIAAGIVLFSYLFPEMMVNILFGEAYISIAPLLWKYALATALFALSNVFVYYHISLDRVLPVWITILGGIAQIVLISLFHADFEQIINVQIYLMMGLMTSMILFHFGHSLLQRNKS</sequence>
<evidence type="ECO:0000313" key="8">
    <source>
        <dbReference type="Proteomes" id="UP000249873"/>
    </source>
</evidence>
<reference evidence="7 8" key="1">
    <citation type="submission" date="2018-05" db="EMBL/GenBank/DDBJ databases">
        <title>Complete genome sequence of Arcticibacterium luteifluviistationis SM1504T, a cytophagaceae bacterium isolated from Arctic surface seawater.</title>
        <authorList>
            <person name="Li Y."/>
            <person name="Qin Q.-L."/>
        </authorList>
    </citation>
    <scope>NUCLEOTIDE SEQUENCE [LARGE SCALE GENOMIC DNA]</scope>
    <source>
        <strain evidence="7 8">SM1504</strain>
    </source>
</reference>
<feature type="transmembrane region" description="Helical" evidence="6">
    <location>
        <begin position="356"/>
        <end position="376"/>
    </location>
</feature>